<reference evidence="3 4" key="1">
    <citation type="journal article" date="2019" name="Int. J. Syst. Evol. Microbiol.">
        <title>The Global Catalogue of Microorganisms (GCM) 10K type strain sequencing project: providing services to taxonomists for standard genome sequencing and annotation.</title>
        <authorList>
            <consortium name="The Broad Institute Genomics Platform"/>
            <consortium name="The Broad Institute Genome Sequencing Center for Infectious Disease"/>
            <person name="Wu L."/>
            <person name="Ma J."/>
        </authorList>
    </citation>
    <scope>NUCLEOTIDE SEQUENCE [LARGE SCALE GENOMIC DNA]</scope>
    <source>
        <strain evidence="3 4">JCM 11269</strain>
    </source>
</reference>
<dbReference type="Pfam" id="PF13672">
    <property type="entry name" value="PP2C_2"/>
    <property type="match status" value="1"/>
</dbReference>
<feature type="domain" description="PPM-type phosphatase" evidence="2">
    <location>
        <begin position="210"/>
        <end position="442"/>
    </location>
</feature>
<proteinExistence type="predicted"/>
<organism evidence="3 4">
    <name type="scientific">Streptomyces thermogriseus</name>
    <dbReference type="NCBI Taxonomy" id="75292"/>
    <lineage>
        <taxon>Bacteria</taxon>
        <taxon>Bacillati</taxon>
        <taxon>Actinomycetota</taxon>
        <taxon>Actinomycetes</taxon>
        <taxon>Kitasatosporales</taxon>
        <taxon>Streptomycetaceae</taxon>
        <taxon>Streptomyces</taxon>
    </lineage>
</organism>
<name>A0ABN1SXD9_9ACTN</name>
<feature type="region of interest" description="Disordered" evidence="1">
    <location>
        <begin position="1"/>
        <end position="169"/>
    </location>
</feature>
<feature type="compositionally biased region" description="Basic and acidic residues" evidence="1">
    <location>
        <begin position="142"/>
        <end position="151"/>
    </location>
</feature>
<evidence type="ECO:0000313" key="3">
    <source>
        <dbReference type="EMBL" id="GAA1008313.1"/>
    </source>
</evidence>
<protein>
    <submittedName>
        <fullName evidence="3">Protein phosphatase 2C domain-containing protein</fullName>
    </submittedName>
</protein>
<evidence type="ECO:0000259" key="2">
    <source>
        <dbReference type="Pfam" id="PF13672"/>
    </source>
</evidence>
<dbReference type="InterPro" id="IPR001932">
    <property type="entry name" value="PPM-type_phosphatase-like_dom"/>
</dbReference>
<sequence length="475" mass="48780">MVSSPRSAPPSDTAPDTEPHSRPPAPKDPAPSSGTETLPGAPPAAPAWWRRAPGNPPDSKAPAPDTAGPADPADSATPDSATPDSRTPDAGAPSRPADSGTPAAPDAPADEPAPRGRTASAPGADTPAKDAAPAVPAGRRAKTPEDPRVPRDTPAPSSAAGPAGARPPVCGTAPIALPLADPEELGDLVPDTVLEGADHGTCALRAASVRGDFARQQGQPRRDALLVARFGTGEQALVLVAMATGARGTPGAHRAAAGACRGIAQAVGRSHARLVEDIRAARRGDLKSGLHRLTDRSLGRLRVDAVERGLDPDAYTATLRCLLLPADPECRARIFFGVGAGGLFRLRGGTWHDIEPRVPRTEASGEPAAGSGTTEGDRATMNLGLTVPPNPSDLPPEPPREPFRFRASLAQPGDRLLMCTAGLADALRSEPELCARLAQSWSDPIPPDPAAFLVDARPRDTGDGDDRTLAAVWEA</sequence>
<dbReference type="EMBL" id="BAAAHU010000017">
    <property type="protein sequence ID" value="GAA1008313.1"/>
    <property type="molecule type" value="Genomic_DNA"/>
</dbReference>
<feature type="compositionally biased region" description="Low complexity" evidence="1">
    <location>
        <begin position="154"/>
        <end position="168"/>
    </location>
</feature>
<feature type="region of interest" description="Disordered" evidence="1">
    <location>
        <begin position="356"/>
        <end position="380"/>
    </location>
</feature>
<comment type="caution">
    <text evidence="3">The sequence shown here is derived from an EMBL/GenBank/DDBJ whole genome shotgun (WGS) entry which is preliminary data.</text>
</comment>
<feature type="compositionally biased region" description="Low complexity" evidence="1">
    <location>
        <begin position="61"/>
        <end position="85"/>
    </location>
</feature>
<evidence type="ECO:0000256" key="1">
    <source>
        <dbReference type="SAM" id="MobiDB-lite"/>
    </source>
</evidence>
<evidence type="ECO:0000313" key="4">
    <source>
        <dbReference type="Proteomes" id="UP001501072"/>
    </source>
</evidence>
<keyword evidence="4" id="KW-1185">Reference proteome</keyword>
<gene>
    <name evidence="3" type="ORF">GCM10009564_20410</name>
</gene>
<dbReference type="Proteomes" id="UP001501072">
    <property type="component" value="Unassembled WGS sequence"/>
</dbReference>
<feature type="compositionally biased region" description="Low complexity" evidence="1">
    <location>
        <begin position="96"/>
        <end position="107"/>
    </location>
</feature>
<accession>A0ABN1SXD9</accession>